<dbReference type="Proteomes" id="UP001642540">
    <property type="component" value="Unassembled WGS sequence"/>
</dbReference>
<evidence type="ECO:0000256" key="1">
    <source>
        <dbReference type="SAM" id="SignalP"/>
    </source>
</evidence>
<keyword evidence="1" id="KW-0732">Signal</keyword>
<reference evidence="2 3" key="1">
    <citation type="submission" date="2024-08" db="EMBL/GenBank/DDBJ databases">
        <authorList>
            <person name="Cucini C."/>
            <person name="Frati F."/>
        </authorList>
    </citation>
    <scope>NUCLEOTIDE SEQUENCE [LARGE SCALE GENOMIC DNA]</scope>
</reference>
<name>A0ABP1RSM4_9HEXA</name>
<proteinExistence type="predicted"/>
<feature type="signal peptide" evidence="1">
    <location>
        <begin position="1"/>
        <end position="23"/>
    </location>
</feature>
<feature type="chain" id="PRO_5046846788" evidence="1">
    <location>
        <begin position="24"/>
        <end position="217"/>
    </location>
</feature>
<dbReference type="EMBL" id="CAXLJM020000105">
    <property type="protein sequence ID" value="CAL8134562.1"/>
    <property type="molecule type" value="Genomic_DNA"/>
</dbReference>
<evidence type="ECO:0000313" key="2">
    <source>
        <dbReference type="EMBL" id="CAL8134562.1"/>
    </source>
</evidence>
<gene>
    <name evidence="2" type="ORF">ODALV1_LOCUS25580</name>
</gene>
<organism evidence="2 3">
    <name type="scientific">Orchesella dallaii</name>
    <dbReference type="NCBI Taxonomy" id="48710"/>
    <lineage>
        <taxon>Eukaryota</taxon>
        <taxon>Metazoa</taxon>
        <taxon>Ecdysozoa</taxon>
        <taxon>Arthropoda</taxon>
        <taxon>Hexapoda</taxon>
        <taxon>Collembola</taxon>
        <taxon>Entomobryomorpha</taxon>
        <taxon>Entomobryoidea</taxon>
        <taxon>Orchesellidae</taxon>
        <taxon>Orchesellinae</taxon>
        <taxon>Orchesella</taxon>
    </lineage>
</organism>
<accession>A0ABP1RSM4</accession>
<evidence type="ECO:0000313" key="3">
    <source>
        <dbReference type="Proteomes" id="UP001642540"/>
    </source>
</evidence>
<protein>
    <submittedName>
        <fullName evidence="2">Uncharacterized protein</fullName>
    </submittedName>
</protein>
<keyword evidence="3" id="KW-1185">Reference proteome</keyword>
<comment type="caution">
    <text evidence="2">The sequence shown here is derived from an EMBL/GenBank/DDBJ whole genome shotgun (WGS) entry which is preliminary data.</text>
</comment>
<sequence>MGDIKTIIFGLFCVFIIVHRAESLTDEQIDVHNSSMGMIMRVNQPNKTDIPLMKSSSMSNVTTSTTLETPNVNDKISQIWEESKMLAERYNISGCPDMDTIYTSFRSVLGNIDDSWNLYFHLGEVIDKVNASSNPQAQCMAEFFDSLESVYILTKKERRLKELHEFHDATKFKEAATHAPRVHVINDHEVKLPAGISGRIETPKENFQSNNSKIFIK</sequence>